<name>A0A1V4HTP5_9BACL</name>
<dbReference type="EMBL" id="MBTG01000001">
    <property type="protein sequence ID" value="OPH62168.1"/>
    <property type="molecule type" value="Genomic_DNA"/>
</dbReference>
<sequence length="83" mass="9597">MKSSANRENEKLAKVLSEALQDQKFIILKIYDENGDRQITGLITQIDQEFRRLKVSHEDGIDWIPLDDLLSAEIAINYTESFN</sequence>
<gene>
    <name evidence="1" type="ORF">BC351_02760</name>
</gene>
<dbReference type="OrthoDB" id="2625789at2"/>
<keyword evidence="2" id="KW-1185">Reference proteome</keyword>
<organism evidence="1 2">
    <name type="scientific">Paenibacillus ferrarius</name>
    <dbReference type="NCBI Taxonomy" id="1469647"/>
    <lineage>
        <taxon>Bacteria</taxon>
        <taxon>Bacillati</taxon>
        <taxon>Bacillota</taxon>
        <taxon>Bacilli</taxon>
        <taxon>Bacillales</taxon>
        <taxon>Paenibacillaceae</taxon>
        <taxon>Paenibacillus</taxon>
    </lineage>
</organism>
<dbReference type="AlphaFoldDB" id="A0A1V4HTP5"/>
<dbReference type="Pfam" id="PF08863">
    <property type="entry name" value="YolD"/>
    <property type="match status" value="1"/>
</dbReference>
<reference evidence="2" key="1">
    <citation type="submission" date="2016-07" db="EMBL/GenBank/DDBJ databases">
        <authorList>
            <person name="Florea S."/>
            <person name="Webb J.S."/>
            <person name="Jaromczyk J."/>
            <person name="Schardl C.L."/>
        </authorList>
    </citation>
    <scope>NUCLEOTIDE SEQUENCE [LARGE SCALE GENOMIC DNA]</scope>
    <source>
        <strain evidence="2">CY1</strain>
    </source>
</reference>
<evidence type="ECO:0000313" key="1">
    <source>
        <dbReference type="EMBL" id="OPH62168.1"/>
    </source>
</evidence>
<protein>
    <recommendedName>
        <fullName evidence="3">YolD-like family protein</fullName>
    </recommendedName>
</protein>
<evidence type="ECO:0008006" key="3">
    <source>
        <dbReference type="Google" id="ProtNLM"/>
    </source>
</evidence>
<dbReference type="InterPro" id="IPR014962">
    <property type="entry name" value="YolD"/>
</dbReference>
<evidence type="ECO:0000313" key="2">
    <source>
        <dbReference type="Proteomes" id="UP000190626"/>
    </source>
</evidence>
<dbReference type="RefSeq" id="WP_079409167.1">
    <property type="nucleotide sequence ID" value="NZ_MBTG01000001.1"/>
</dbReference>
<comment type="caution">
    <text evidence="1">The sequence shown here is derived from an EMBL/GenBank/DDBJ whole genome shotgun (WGS) entry which is preliminary data.</text>
</comment>
<dbReference type="Proteomes" id="UP000190626">
    <property type="component" value="Unassembled WGS sequence"/>
</dbReference>
<proteinExistence type="predicted"/>
<dbReference type="STRING" id="1469647.BC351_02760"/>
<accession>A0A1V4HTP5</accession>